<dbReference type="InterPro" id="IPR000719">
    <property type="entry name" value="Prot_kinase_dom"/>
</dbReference>
<dbReference type="Gene3D" id="1.20.1270.420">
    <property type="match status" value="1"/>
</dbReference>
<dbReference type="GO" id="GO:0004674">
    <property type="term" value="F:protein serine/threonine kinase activity"/>
    <property type="evidence" value="ECO:0007669"/>
    <property type="project" value="UniProtKB-KW"/>
</dbReference>
<evidence type="ECO:0000256" key="5">
    <source>
        <dbReference type="ARBA" id="ARBA00022741"/>
    </source>
</evidence>
<keyword evidence="2" id="KW-0963">Cytoplasm</keyword>
<dbReference type="GO" id="GO:0005524">
    <property type="term" value="F:ATP binding"/>
    <property type="evidence" value="ECO:0007669"/>
    <property type="project" value="UniProtKB-UniRule"/>
</dbReference>
<comment type="caution">
    <text evidence="10">The sequence shown here is derived from an EMBL/GenBank/DDBJ whole genome shotgun (WGS) entry which is preliminary data.</text>
</comment>
<evidence type="ECO:0000256" key="7">
    <source>
        <dbReference type="ARBA" id="ARBA00022840"/>
    </source>
</evidence>
<dbReference type="PANTHER" id="PTHR22969">
    <property type="entry name" value="IKB KINASE"/>
    <property type="match status" value="1"/>
</dbReference>
<gene>
    <name evidence="10" type="ORF">PoB_005427500</name>
</gene>
<evidence type="ECO:0000256" key="3">
    <source>
        <dbReference type="ARBA" id="ARBA00022527"/>
    </source>
</evidence>
<dbReference type="SMART" id="SM00220">
    <property type="entry name" value="S_TKc"/>
    <property type="match status" value="1"/>
</dbReference>
<dbReference type="GO" id="GO:0006950">
    <property type="term" value="P:response to stress"/>
    <property type="evidence" value="ECO:0007669"/>
    <property type="project" value="UniProtKB-ARBA"/>
</dbReference>
<keyword evidence="3" id="KW-0723">Serine/threonine-protein kinase</keyword>
<evidence type="ECO:0000256" key="2">
    <source>
        <dbReference type="ARBA" id="ARBA00022490"/>
    </source>
</evidence>
<evidence type="ECO:0000256" key="1">
    <source>
        <dbReference type="ARBA" id="ARBA00004496"/>
    </source>
</evidence>
<dbReference type="PROSITE" id="PS00107">
    <property type="entry name" value="PROTEIN_KINASE_ATP"/>
    <property type="match status" value="1"/>
</dbReference>
<dbReference type="InterPro" id="IPR051180">
    <property type="entry name" value="IKK"/>
</dbReference>
<dbReference type="GO" id="GO:0009967">
    <property type="term" value="P:positive regulation of signal transduction"/>
    <property type="evidence" value="ECO:0007669"/>
    <property type="project" value="UniProtKB-ARBA"/>
</dbReference>
<protein>
    <submittedName>
        <fullName evidence="10">Serine/threonine-protein kinase tbk1-like</fullName>
    </submittedName>
</protein>
<comment type="subcellular location">
    <subcellularLocation>
        <location evidence="1">Cytoplasm</location>
    </subcellularLocation>
</comment>
<dbReference type="PROSITE" id="PS50011">
    <property type="entry name" value="PROTEIN_KINASE_DOM"/>
    <property type="match status" value="1"/>
</dbReference>
<evidence type="ECO:0000259" key="9">
    <source>
        <dbReference type="PROSITE" id="PS50011"/>
    </source>
</evidence>
<dbReference type="Pfam" id="PF00069">
    <property type="entry name" value="Pkinase"/>
    <property type="match status" value="1"/>
</dbReference>
<dbReference type="FunFam" id="3.30.200.20:FF:000106">
    <property type="entry name" value="serine/threonine-protein kinase TBK1 isoform X1"/>
    <property type="match status" value="1"/>
</dbReference>
<dbReference type="EMBL" id="BLXT01005946">
    <property type="protein sequence ID" value="GFO27770.1"/>
    <property type="molecule type" value="Genomic_DNA"/>
</dbReference>
<name>A0AAV4C7W2_9GAST</name>
<organism evidence="10 11">
    <name type="scientific">Plakobranchus ocellatus</name>
    <dbReference type="NCBI Taxonomy" id="259542"/>
    <lineage>
        <taxon>Eukaryota</taxon>
        <taxon>Metazoa</taxon>
        <taxon>Spiralia</taxon>
        <taxon>Lophotrochozoa</taxon>
        <taxon>Mollusca</taxon>
        <taxon>Gastropoda</taxon>
        <taxon>Heterobranchia</taxon>
        <taxon>Euthyneura</taxon>
        <taxon>Panpulmonata</taxon>
        <taxon>Sacoglossa</taxon>
        <taxon>Placobranchoidea</taxon>
        <taxon>Plakobranchidae</taxon>
        <taxon>Plakobranchus</taxon>
    </lineage>
</organism>
<dbReference type="GO" id="GO:0010628">
    <property type="term" value="P:positive regulation of gene expression"/>
    <property type="evidence" value="ECO:0007669"/>
    <property type="project" value="UniProtKB-ARBA"/>
</dbReference>
<feature type="non-terminal residue" evidence="10">
    <location>
        <position position="799"/>
    </location>
</feature>
<evidence type="ECO:0000256" key="8">
    <source>
        <dbReference type="PROSITE-ProRule" id="PRU10141"/>
    </source>
</evidence>
<dbReference type="InterPro" id="IPR017441">
    <property type="entry name" value="Protein_kinase_ATP_BS"/>
</dbReference>
<evidence type="ECO:0000313" key="11">
    <source>
        <dbReference type="Proteomes" id="UP000735302"/>
    </source>
</evidence>
<dbReference type="Gene3D" id="3.30.200.20">
    <property type="entry name" value="Phosphorylase Kinase, domain 1"/>
    <property type="match status" value="1"/>
</dbReference>
<dbReference type="SUPFAM" id="SSF56112">
    <property type="entry name" value="Protein kinase-like (PK-like)"/>
    <property type="match status" value="1"/>
</dbReference>
<dbReference type="GO" id="GO:0005737">
    <property type="term" value="C:cytoplasm"/>
    <property type="evidence" value="ECO:0007669"/>
    <property type="project" value="UniProtKB-SubCell"/>
</dbReference>
<keyword evidence="7 8" id="KW-0067">ATP-binding</keyword>
<keyword evidence="6 10" id="KW-0418">Kinase</keyword>
<dbReference type="PANTHER" id="PTHR22969:SF15">
    <property type="entry name" value="FI05319P"/>
    <property type="match status" value="1"/>
</dbReference>
<keyword evidence="4" id="KW-0808">Transferase</keyword>
<keyword evidence="11" id="KW-1185">Reference proteome</keyword>
<dbReference type="FunFam" id="1.10.510.10:FF:000100">
    <property type="entry name" value="inhibitor of nuclear factor kappa-B kinase subunit epsilon"/>
    <property type="match status" value="1"/>
</dbReference>
<feature type="domain" description="Protein kinase" evidence="9">
    <location>
        <begin position="23"/>
        <end position="319"/>
    </location>
</feature>
<dbReference type="Proteomes" id="UP000735302">
    <property type="component" value="Unassembled WGS sequence"/>
</dbReference>
<reference evidence="10 11" key="1">
    <citation type="journal article" date="2021" name="Elife">
        <title>Chloroplast acquisition without the gene transfer in kleptoplastic sea slugs, Plakobranchus ocellatus.</title>
        <authorList>
            <person name="Maeda T."/>
            <person name="Takahashi S."/>
            <person name="Yoshida T."/>
            <person name="Shimamura S."/>
            <person name="Takaki Y."/>
            <person name="Nagai Y."/>
            <person name="Toyoda A."/>
            <person name="Suzuki Y."/>
            <person name="Arimoto A."/>
            <person name="Ishii H."/>
            <person name="Satoh N."/>
            <person name="Nishiyama T."/>
            <person name="Hasebe M."/>
            <person name="Maruyama T."/>
            <person name="Minagawa J."/>
            <person name="Obokata J."/>
            <person name="Shigenobu S."/>
        </authorList>
    </citation>
    <scope>NUCLEOTIDE SEQUENCE [LARGE SCALE GENOMIC DNA]</scope>
</reference>
<accession>A0AAV4C7W2</accession>
<evidence type="ECO:0000256" key="4">
    <source>
        <dbReference type="ARBA" id="ARBA00022679"/>
    </source>
</evidence>
<dbReference type="Gene3D" id="1.10.510.10">
    <property type="entry name" value="Transferase(Phosphotransferase) domain 1"/>
    <property type="match status" value="1"/>
</dbReference>
<dbReference type="AlphaFoldDB" id="A0AAV4C7W2"/>
<dbReference type="Gene3D" id="3.10.20.90">
    <property type="entry name" value="Phosphatidylinositol 3-kinase Catalytic Subunit, Chain A, domain 1"/>
    <property type="match status" value="1"/>
</dbReference>
<evidence type="ECO:0000313" key="10">
    <source>
        <dbReference type="EMBL" id="GFO27770.1"/>
    </source>
</evidence>
<keyword evidence="5 8" id="KW-0547">Nucleotide-binding</keyword>
<evidence type="ECO:0000256" key="6">
    <source>
        <dbReference type="ARBA" id="ARBA00022777"/>
    </source>
</evidence>
<feature type="binding site" evidence="8">
    <location>
        <position position="52"/>
    </location>
    <ligand>
        <name>ATP</name>
        <dbReference type="ChEBI" id="CHEBI:30616"/>
    </ligand>
</feature>
<proteinExistence type="predicted"/>
<dbReference type="GO" id="GO:0045089">
    <property type="term" value="P:positive regulation of innate immune response"/>
    <property type="evidence" value="ECO:0007669"/>
    <property type="project" value="UniProtKB-ARBA"/>
</dbReference>
<dbReference type="InterPro" id="IPR011009">
    <property type="entry name" value="Kinase-like_dom_sf"/>
</dbReference>
<sequence>MTASAANNPIIKGSLVSTSNYTWNTADSLGRGASAIVYLGRHNTTGKLVAVKVFHEYVHMGYNEDDRELMLLQKLNHPNVIKLLDIEKLRNLSTEKCVLVLEYCEGSSVHHMLDMPSHFYGLQESEFLRVLTHVSAGIQYLRKENVIHRDIKPGNIMRYITEDGFSIYKLTDFGAARNLDDSESFQSLYGTEEYLHPAIYEKAVLKLPTAQSFDAKVDLWSLGVTFYHTATGQLPFQAYGGRNNRLTMFDIISQKESGVISGVQKSQGGAIEWKSDLPETSPLSSGLKSIIIPLLAGLMEPNEGKMLTYEAMFRIVLNIDKKTTVTVFHYNRCEELVIYVEPSTGLAGLRDEIASLTDIPSAEQILLVGGNLLERVIDPLAPVSSYPENLRTAGVYLFQREMPEVPRLTKPTIHPFPSFLPLGSIDEDARLAHNCAANGELMKRYTERVSNNQHLLMDGLMCLRVFVESRLAETQTCQDFMVQLMNECEYHYDTLFQLVQSMRNSLFQMTNLHLQGRDGTRSDTYAAHPDVQLLDSVLNDTAIQEVFKKARDRIQEIQQYRDMLKKKIDDIKSHASQFSAVCQKEKCSKKVKHHLSQISTIQSRFRRDRSVKHQMTDHDQKIHGFERKKLNEQCDKIKYILTHHCLPHLDNAFKNGLQLCESLTKCLVRVQKIEKNVNSVLNCQKLLTDKLRKQKSMCTSELKSLESGYASCLMTAAASPEHTYQQLVMSSVQPGQSDINIGGLKANQLASAAAFNGQFGLSSNVTDGFQSVSGNARDLEVKLRSIQDVLAKNSQLLSG</sequence>